<evidence type="ECO:0000256" key="1">
    <source>
        <dbReference type="SAM" id="Phobius"/>
    </source>
</evidence>
<sequence length="64" mass="6986">MNYIAGIAAIILMALLLLAIFAGFVLFNYALVSMALAFWGFSMNKTLLMILCIVGTPLAFIRRG</sequence>
<dbReference type="Proteomes" id="UP000015531">
    <property type="component" value="Unassembled WGS sequence"/>
</dbReference>
<name>T0INM2_9SPHN</name>
<dbReference type="EMBL" id="ATDP01000107">
    <property type="protein sequence ID" value="EQB11244.1"/>
    <property type="molecule type" value="Genomic_DNA"/>
</dbReference>
<evidence type="ECO:0000313" key="2">
    <source>
        <dbReference type="EMBL" id="EQB11244.1"/>
    </source>
</evidence>
<comment type="caution">
    <text evidence="2">The sequence shown here is derived from an EMBL/GenBank/DDBJ whole genome shotgun (WGS) entry which is preliminary data.</text>
</comment>
<reference evidence="2 3" key="1">
    <citation type="journal article" date="2013" name="Genome Announc.">
        <title>Draft Genome Sequence of Sphingobium lactosutens Strain DS20T, Isolated from a Hexachlorocyclohexane Dumpsite.</title>
        <authorList>
            <person name="Kumar R."/>
            <person name="Dwivedi V."/>
            <person name="Negi V."/>
            <person name="Khurana J.P."/>
            <person name="Lal R."/>
        </authorList>
    </citation>
    <scope>NUCLEOTIDE SEQUENCE [LARGE SCALE GENOMIC DNA]</scope>
    <source>
        <strain evidence="2 3">DS20</strain>
    </source>
</reference>
<evidence type="ECO:0000313" key="3">
    <source>
        <dbReference type="Proteomes" id="UP000015531"/>
    </source>
</evidence>
<keyword evidence="3" id="KW-1185">Reference proteome</keyword>
<dbReference type="AlphaFoldDB" id="T0INM2"/>
<gene>
    <name evidence="2" type="ORF">RLDS_22850</name>
</gene>
<dbReference type="RefSeq" id="WP_021228033.1">
    <property type="nucleotide sequence ID" value="NZ_ATDP01000107.1"/>
</dbReference>
<dbReference type="PATRIC" id="fig|1331060.3.peg.4422"/>
<accession>T0INM2</accession>
<organism evidence="2 3">
    <name type="scientific">Sphingobium lactosutens DS20</name>
    <dbReference type="NCBI Taxonomy" id="1331060"/>
    <lineage>
        <taxon>Bacteria</taxon>
        <taxon>Pseudomonadati</taxon>
        <taxon>Pseudomonadota</taxon>
        <taxon>Alphaproteobacteria</taxon>
        <taxon>Sphingomonadales</taxon>
        <taxon>Sphingomonadaceae</taxon>
        <taxon>Sphingobium</taxon>
    </lineage>
</organism>
<feature type="transmembrane region" description="Helical" evidence="1">
    <location>
        <begin position="36"/>
        <end position="61"/>
    </location>
</feature>
<keyword evidence="1" id="KW-0472">Membrane</keyword>
<proteinExistence type="predicted"/>
<feature type="transmembrane region" description="Helical" evidence="1">
    <location>
        <begin position="7"/>
        <end position="30"/>
    </location>
</feature>
<keyword evidence="1" id="KW-1133">Transmembrane helix</keyword>
<protein>
    <submittedName>
        <fullName evidence="2">Uncharacterized protein</fullName>
    </submittedName>
</protein>
<keyword evidence="1" id="KW-0812">Transmembrane</keyword>